<accession>A0ABS8EGK8</accession>
<dbReference type="Proteomes" id="UP001520654">
    <property type="component" value="Unassembled WGS sequence"/>
</dbReference>
<keyword evidence="2" id="KW-1185">Reference proteome</keyword>
<name>A0ABS8EGK8_9ACTN</name>
<dbReference type="SUPFAM" id="SSF54427">
    <property type="entry name" value="NTF2-like"/>
    <property type="match status" value="1"/>
</dbReference>
<gene>
    <name evidence="1" type="ORF">K7B10_37020</name>
</gene>
<evidence type="ECO:0000313" key="1">
    <source>
        <dbReference type="EMBL" id="MCC0100287.1"/>
    </source>
</evidence>
<proteinExistence type="predicted"/>
<dbReference type="RefSeq" id="WP_229343703.1">
    <property type="nucleotide sequence ID" value="NZ_JAINUL010000001.1"/>
</dbReference>
<reference evidence="1 2" key="1">
    <citation type="submission" date="2021-08" db="EMBL/GenBank/DDBJ databases">
        <title>Genomic Architecture of Streptomyces flavotricini NGL1 and Streptomyces erythrochromogenes HMS4 With Differential Plant Beneficial attributes and laccase production capabilities.</title>
        <authorList>
            <person name="Salwan R."/>
            <person name="Kaur R."/>
            <person name="Sharma V."/>
        </authorList>
    </citation>
    <scope>NUCLEOTIDE SEQUENCE [LARGE SCALE GENOMIC DNA]</scope>
    <source>
        <strain evidence="1 2">NGL1</strain>
    </source>
</reference>
<evidence type="ECO:0000313" key="2">
    <source>
        <dbReference type="Proteomes" id="UP001520654"/>
    </source>
</evidence>
<protein>
    <submittedName>
        <fullName evidence="1">Ester cyclase</fullName>
    </submittedName>
</protein>
<sequence>MHLTTQPPTAGAALPNRESGTRLLEGWTALWNGDLALAEQIIDPGFRLRFANAVEGTGADSTLERSTLLTFIAAHRQALTGLTYDLDGPPVIDAAHGQLATRWAATYVDGSGTPVTKSGIDMFSITDGRISAVWSLTGDRRFAA</sequence>
<comment type="caution">
    <text evidence="1">The sequence shown here is derived from an EMBL/GenBank/DDBJ whole genome shotgun (WGS) entry which is preliminary data.</text>
</comment>
<dbReference type="EMBL" id="JAINUL010000001">
    <property type="protein sequence ID" value="MCC0100287.1"/>
    <property type="molecule type" value="Genomic_DNA"/>
</dbReference>
<organism evidence="1 2">
    <name type="scientific">Streptomyces flavotricini</name>
    <dbReference type="NCBI Taxonomy" id="66888"/>
    <lineage>
        <taxon>Bacteria</taxon>
        <taxon>Bacillati</taxon>
        <taxon>Actinomycetota</taxon>
        <taxon>Actinomycetes</taxon>
        <taxon>Kitasatosporales</taxon>
        <taxon>Streptomycetaceae</taxon>
        <taxon>Streptomyces</taxon>
    </lineage>
</organism>
<dbReference type="InterPro" id="IPR032710">
    <property type="entry name" value="NTF2-like_dom_sf"/>
</dbReference>
<dbReference type="Gene3D" id="3.10.450.50">
    <property type="match status" value="1"/>
</dbReference>